<dbReference type="Pfam" id="PF22422">
    <property type="entry name" value="MGH1-like_GH"/>
    <property type="match status" value="1"/>
</dbReference>
<keyword evidence="3" id="KW-0326">Glycosidase</keyword>
<evidence type="ECO:0000256" key="1">
    <source>
        <dbReference type="ARBA" id="ARBA00010833"/>
    </source>
</evidence>
<sequence>MSPETLSTEQLRASAIEVLRLNDLGTMTTAAPNLYPHMWSWDAAFVAIGLARFDVPRAITELRTLLAAQWTTGMIPHIVFTDDDTGYFPGFERWGTAGAAALPAGIKSSGICQPPVHAIALLHILDRARENGGSDREAAESFLAESFDGWLAWHRWLATVRDPDRVGLVEIHHGWESGFDNSPRWDGPYSRVVPGAVEPFTRRDTQHVTDASERPDDEEYTKYLWLVQQMASVGFEDRAVQEVIGFRVRDVFFSGILAASSDVLAGLGEELGRHDEAAELRQLAVRFRDGVASTVDPGTGLARDYDVLAEEWISTDTVSGFAPLVAGGDRILLDRQRQLLRGPQWMGHPDLRFPLPPSTSPTSPAFRPRTYWRGPVWPFLNLLFGWASMRDGQEALSSELRSASLEQLSDLKFAEYYDPLTGRPLGSFAQAWTAAAALEWIGAADGTDGRTRI</sequence>
<accession>A0ABT8K3J7</accession>
<evidence type="ECO:0000256" key="2">
    <source>
        <dbReference type="ARBA" id="ARBA00022801"/>
    </source>
</evidence>
<dbReference type="InterPro" id="IPR008928">
    <property type="entry name" value="6-hairpin_glycosidase_sf"/>
</dbReference>
<evidence type="ECO:0000313" key="5">
    <source>
        <dbReference type="EMBL" id="MDN4612005.1"/>
    </source>
</evidence>
<evidence type="ECO:0000259" key="4">
    <source>
        <dbReference type="Pfam" id="PF22422"/>
    </source>
</evidence>
<protein>
    <submittedName>
        <fullName evidence="5">Glycogen debranching protein</fullName>
    </submittedName>
</protein>
<dbReference type="RefSeq" id="WP_301228394.1">
    <property type="nucleotide sequence ID" value="NZ_JAROCG010000001.1"/>
</dbReference>
<name>A0ABT8K3J7_9MICC</name>
<dbReference type="InterPro" id="IPR004888">
    <property type="entry name" value="Glycoside_hydrolase_63"/>
</dbReference>
<evidence type="ECO:0000256" key="3">
    <source>
        <dbReference type="ARBA" id="ARBA00023295"/>
    </source>
</evidence>
<comment type="similarity">
    <text evidence="1">Belongs to the glycosyl hydrolase 63 family.</text>
</comment>
<dbReference type="SUPFAM" id="SSF48208">
    <property type="entry name" value="Six-hairpin glycosidases"/>
    <property type="match status" value="1"/>
</dbReference>
<keyword evidence="6" id="KW-1185">Reference proteome</keyword>
<dbReference type="Gene3D" id="1.50.10.10">
    <property type="match status" value="1"/>
</dbReference>
<evidence type="ECO:0000313" key="6">
    <source>
        <dbReference type="Proteomes" id="UP001174209"/>
    </source>
</evidence>
<gene>
    <name evidence="5" type="ORF">P5G52_14145</name>
</gene>
<dbReference type="InterPro" id="IPR054491">
    <property type="entry name" value="MGH1-like_GH"/>
</dbReference>
<dbReference type="PANTHER" id="PTHR10412">
    <property type="entry name" value="MANNOSYL-OLIGOSACCHARIDE GLUCOSIDASE"/>
    <property type="match status" value="1"/>
</dbReference>
<dbReference type="Proteomes" id="UP001174209">
    <property type="component" value="Unassembled WGS sequence"/>
</dbReference>
<dbReference type="InterPro" id="IPR012341">
    <property type="entry name" value="6hp_glycosidase-like_sf"/>
</dbReference>
<keyword evidence="2" id="KW-0378">Hydrolase</keyword>
<dbReference type="EMBL" id="JAROCG010000001">
    <property type="protein sequence ID" value="MDN4612005.1"/>
    <property type="molecule type" value="Genomic_DNA"/>
</dbReference>
<proteinExistence type="inferred from homology"/>
<dbReference type="PANTHER" id="PTHR10412:SF11">
    <property type="entry name" value="MANNOSYL-OLIGOSACCHARIDE GLUCOSIDASE"/>
    <property type="match status" value="1"/>
</dbReference>
<feature type="domain" description="Mannosylglycerate hydrolase MGH1-like glycoside hydrolase" evidence="4">
    <location>
        <begin position="35"/>
        <end position="433"/>
    </location>
</feature>
<comment type="caution">
    <text evidence="5">The sequence shown here is derived from an EMBL/GenBank/DDBJ whole genome shotgun (WGS) entry which is preliminary data.</text>
</comment>
<organism evidence="5 6">
    <name type="scientific">Arthrobacter burdickii</name>
    <dbReference type="NCBI Taxonomy" id="3035920"/>
    <lineage>
        <taxon>Bacteria</taxon>
        <taxon>Bacillati</taxon>
        <taxon>Actinomycetota</taxon>
        <taxon>Actinomycetes</taxon>
        <taxon>Micrococcales</taxon>
        <taxon>Micrococcaceae</taxon>
        <taxon>Arthrobacter</taxon>
    </lineage>
</organism>
<reference evidence="5" key="1">
    <citation type="submission" date="2023-06" db="EMBL/GenBank/DDBJ databases">
        <title>MT1 and MT2 Draft Genomes of Novel Species.</title>
        <authorList>
            <person name="Venkateswaran K."/>
        </authorList>
    </citation>
    <scope>NUCLEOTIDE SEQUENCE</scope>
    <source>
        <strain evidence="5">IIF3SC-B10</strain>
    </source>
</reference>